<evidence type="ECO:0000313" key="5">
    <source>
        <dbReference type="EMBL" id="MFC6960297.1"/>
    </source>
</evidence>
<dbReference type="EMBL" id="JBHSYS010000005">
    <property type="protein sequence ID" value="MFC6960297.1"/>
    <property type="molecule type" value="Genomic_DNA"/>
</dbReference>
<evidence type="ECO:0000313" key="6">
    <source>
        <dbReference type="Proteomes" id="UP001596470"/>
    </source>
</evidence>
<comment type="caution">
    <text evidence="5">The sequence shown here is derived from an EMBL/GenBank/DDBJ whole genome shotgun (WGS) entry which is preliminary data.</text>
</comment>
<reference evidence="6" key="1">
    <citation type="journal article" date="2019" name="Int. J. Syst. Evol. Microbiol.">
        <title>The Global Catalogue of Microorganisms (GCM) 10K type strain sequencing project: providing services to taxonomists for standard genome sequencing and annotation.</title>
        <authorList>
            <consortium name="The Broad Institute Genomics Platform"/>
            <consortium name="The Broad Institute Genome Sequencing Center for Infectious Disease"/>
            <person name="Wu L."/>
            <person name="Ma J."/>
        </authorList>
    </citation>
    <scope>NUCLEOTIDE SEQUENCE [LARGE SCALE GENOMIC DNA]</scope>
    <source>
        <strain evidence="6">KACC 12634</strain>
    </source>
</reference>
<dbReference type="PANTHER" id="PTHR34983:SF2">
    <property type="entry name" value="ENDO-BETA-1,4-GALACTANASE"/>
    <property type="match status" value="1"/>
</dbReference>
<evidence type="ECO:0000256" key="3">
    <source>
        <dbReference type="ARBA" id="ARBA00023295"/>
    </source>
</evidence>
<comment type="catalytic activity">
    <reaction evidence="4">
        <text>The enzyme specifically hydrolyzes (1-&gt;4)-beta-D-galactosidic linkages in type I arabinogalactans.</text>
        <dbReference type="EC" id="3.2.1.89"/>
    </reaction>
</comment>
<dbReference type="Pfam" id="PF07745">
    <property type="entry name" value="Glyco_hydro_53"/>
    <property type="match status" value="1"/>
</dbReference>
<dbReference type="SUPFAM" id="SSF51445">
    <property type="entry name" value="(Trans)glycosidases"/>
    <property type="match status" value="1"/>
</dbReference>
<evidence type="ECO:0000256" key="1">
    <source>
        <dbReference type="ARBA" id="ARBA00010687"/>
    </source>
</evidence>
<evidence type="ECO:0000256" key="2">
    <source>
        <dbReference type="ARBA" id="ARBA00022801"/>
    </source>
</evidence>
<keyword evidence="2 4" id="KW-0378">Hydrolase</keyword>
<name>A0ABW2DD41_9ACTN</name>
<dbReference type="InterPro" id="IPR017853">
    <property type="entry name" value="GH"/>
</dbReference>
<dbReference type="InterPro" id="IPR011683">
    <property type="entry name" value="Glyco_hydro_53"/>
</dbReference>
<keyword evidence="6" id="KW-1185">Reference proteome</keyword>
<protein>
    <recommendedName>
        <fullName evidence="4">Arabinogalactan endo-beta-1,4-galactanase</fullName>
        <ecNumber evidence="4">3.2.1.89</ecNumber>
    </recommendedName>
</protein>
<proteinExistence type="inferred from homology"/>
<gene>
    <name evidence="5" type="ORF">ACFQS3_24160</name>
</gene>
<sequence length="376" mass="41211">MPPIRGADVSMTAEIEGLGAVFRADGVRRDLFDLLADSGVDWIRLRLWVDPYDESGEPYMGGTNDLETTIALARRAEAAGQRLLLDLHYSDFWTDPKKQSAPKAWRGLKGPDLEARVHDWTAEVLASMADGGVVPDMMQVGNEITNGMLWPEGRTPTFDWSSRQWADGDAAEDAAAYDRLAGLLRAGTSAVREAGNAEVCVHLDFGGANTLYRRWFDELTARGLDFDVIGLSYYPYWHSTMKDLGENLNDIAVRYGRDVLVVETAYAWTGDHPEGHDQVFSSELAEGCGYEVSPEGQSAFLRDLYATVDAVPEGRGRGIVYWEPAWLPVAGTAWASRAGMEYGDDVVDEAGNSWANQALFDFDGNALPSLRALGGA</sequence>
<dbReference type="Gene3D" id="3.20.20.80">
    <property type="entry name" value="Glycosidases"/>
    <property type="match status" value="1"/>
</dbReference>
<organism evidence="5 6">
    <name type="scientific">Glycomyces mayteni</name>
    <dbReference type="NCBI Taxonomy" id="543887"/>
    <lineage>
        <taxon>Bacteria</taxon>
        <taxon>Bacillati</taxon>
        <taxon>Actinomycetota</taxon>
        <taxon>Actinomycetes</taxon>
        <taxon>Glycomycetales</taxon>
        <taxon>Glycomycetaceae</taxon>
        <taxon>Glycomyces</taxon>
    </lineage>
</organism>
<dbReference type="PANTHER" id="PTHR34983">
    <property type="entry name" value="ARABINOGALACTAN ENDO-BETA-1,4-GALACTANASE A"/>
    <property type="match status" value="1"/>
</dbReference>
<comment type="similarity">
    <text evidence="1 4">Belongs to the glycosyl hydrolase 53 family.</text>
</comment>
<keyword evidence="3 4" id="KW-0326">Glycosidase</keyword>
<evidence type="ECO:0000256" key="4">
    <source>
        <dbReference type="RuleBase" id="RU361192"/>
    </source>
</evidence>
<dbReference type="Proteomes" id="UP001596470">
    <property type="component" value="Unassembled WGS sequence"/>
</dbReference>
<dbReference type="EC" id="3.2.1.89" evidence="4"/>
<dbReference type="RefSeq" id="WP_382355773.1">
    <property type="nucleotide sequence ID" value="NZ_JBHMBP010000005.1"/>
</dbReference>
<accession>A0ABW2DD41</accession>